<evidence type="ECO:0000256" key="1">
    <source>
        <dbReference type="ARBA" id="ARBA00008898"/>
    </source>
</evidence>
<name>A0A934IIX4_9RHOB</name>
<dbReference type="Pfam" id="PF01613">
    <property type="entry name" value="Flavin_Reduct"/>
    <property type="match status" value="1"/>
</dbReference>
<accession>A0A934IIX4</accession>
<dbReference type="GO" id="GO:0010181">
    <property type="term" value="F:FMN binding"/>
    <property type="evidence" value="ECO:0007669"/>
    <property type="project" value="InterPro"/>
</dbReference>
<dbReference type="GO" id="GO:0042602">
    <property type="term" value="F:riboflavin reductase (NADPH) activity"/>
    <property type="evidence" value="ECO:0007669"/>
    <property type="project" value="TreeGrafter"/>
</dbReference>
<keyword evidence="2" id="KW-0560">Oxidoreductase</keyword>
<dbReference type="EMBL" id="JAEKPD010000007">
    <property type="protein sequence ID" value="MBJ3762764.1"/>
    <property type="molecule type" value="Genomic_DNA"/>
</dbReference>
<gene>
    <name evidence="4" type="ORF">ILP92_08405</name>
</gene>
<evidence type="ECO:0000313" key="5">
    <source>
        <dbReference type="Proteomes" id="UP000642488"/>
    </source>
</evidence>
<feature type="domain" description="Flavin reductase like" evidence="3">
    <location>
        <begin position="20"/>
        <end position="161"/>
    </location>
</feature>
<dbReference type="Proteomes" id="UP000642488">
    <property type="component" value="Unassembled WGS sequence"/>
</dbReference>
<dbReference type="InterPro" id="IPR012349">
    <property type="entry name" value="Split_barrel_FMN-bd"/>
</dbReference>
<keyword evidence="5" id="KW-1185">Reference proteome</keyword>
<dbReference type="SMART" id="SM00903">
    <property type="entry name" value="Flavin_Reduct"/>
    <property type="match status" value="1"/>
</dbReference>
<dbReference type="SUPFAM" id="SSF50475">
    <property type="entry name" value="FMN-binding split barrel"/>
    <property type="match status" value="1"/>
</dbReference>
<comment type="similarity">
    <text evidence="1">Belongs to the non-flavoprotein flavin reductase family.</text>
</comment>
<organism evidence="4 5">
    <name type="scientific">Palleronia pontilimi</name>
    <dbReference type="NCBI Taxonomy" id="1964209"/>
    <lineage>
        <taxon>Bacteria</taxon>
        <taxon>Pseudomonadati</taxon>
        <taxon>Pseudomonadota</taxon>
        <taxon>Alphaproteobacteria</taxon>
        <taxon>Rhodobacterales</taxon>
        <taxon>Roseobacteraceae</taxon>
        <taxon>Palleronia</taxon>
    </lineage>
</organism>
<dbReference type="RefSeq" id="WP_198915933.1">
    <property type="nucleotide sequence ID" value="NZ_JAEKPD010000007.1"/>
</dbReference>
<comment type="caution">
    <text evidence="4">The sequence shown here is derived from an EMBL/GenBank/DDBJ whole genome shotgun (WGS) entry which is preliminary data.</text>
</comment>
<evidence type="ECO:0000256" key="2">
    <source>
        <dbReference type="ARBA" id="ARBA00023002"/>
    </source>
</evidence>
<protein>
    <submittedName>
        <fullName evidence="4">Flavin reductase family protein</fullName>
    </submittedName>
</protein>
<dbReference type="InterPro" id="IPR002563">
    <property type="entry name" value="Flavin_Rdtase-like_dom"/>
</dbReference>
<reference evidence="4" key="1">
    <citation type="submission" date="2020-12" db="EMBL/GenBank/DDBJ databases">
        <title>Bacterial taxonomy.</title>
        <authorList>
            <person name="Pan X."/>
        </authorList>
    </citation>
    <scope>NUCLEOTIDE SEQUENCE</scope>
    <source>
        <strain evidence="4">KCTC 52957</strain>
    </source>
</reference>
<dbReference type="AlphaFoldDB" id="A0A934IIX4"/>
<proteinExistence type="inferred from homology"/>
<sequence>MDKVATQVSPQDGRALRQALGRFATGVTVITTGADTGPLGITANSFASVSLDPPLVLWAPAKSSSRFKPFTECDNFAIHVAADDQVALADTFVKEGDAFDKLDWWRHDDGTPLIEDCLARFHCTTETIHDAGDHVIVIGRVLSAVHRDGAPLIFAGGKYGQFTRLD</sequence>
<dbReference type="Gene3D" id="2.30.110.10">
    <property type="entry name" value="Electron Transport, Fmn-binding Protein, Chain A"/>
    <property type="match status" value="1"/>
</dbReference>
<evidence type="ECO:0000313" key="4">
    <source>
        <dbReference type="EMBL" id="MBJ3762764.1"/>
    </source>
</evidence>
<dbReference type="InterPro" id="IPR050268">
    <property type="entry name" value="NADH-dep_flavin_reductase"/>
</dbReference>
<evidence type="ECO:0000259" key="3">
    <source>
        <dbReference type="SMART" id="SM00903"/>
    </source>
</evidence>
<dbReference type="PANTHER" id="PTHR30466">
    <property type="entry name" value="FLAVIN REDUCTASE"/>
    <property type="match status" value="1"/>
</dbReference>
<dbReference type="PANTHER" id="PTHR30466:SF11">
    <property type="entry name" value="FLAVIN-DEPENDENT MONOOXYGENASE, REDUCTASE SUBUNIT HSAB"/>
    <property type="match status" value="1"/>
</dbReference>